<dbReference type="Gene3D" id="3.40.50.620">
    <property type="entry name" value="HUPs"/>
    <property type="match status" value="1"/>
</dbReference>
<evidence type="ECO:0000313" key="2">
    <source>
        <dbReference type="EMBL" id="MEK7950559.1"/>
    </source>
</evidence>
<dbReference type="PANTHER" id="PTHR38657:SF1">
    <property type="entry name" value="SLR1343 PROTEIN"/>
    <property type="match status" value="1"/>
</dbReference>
<dbReference type="Gene3D" id="1.25.40.80">
    <property type="match status" value="1"/>
</dbReference>
<dbReference type="RefSeq" id="WP_341404167.1">
    <property type="nucleotide sequence ID" value="NZ_JBBUKT010000003.1"/>
</dbReference>
<dbReference type="InterPro" id="IPR005101">
    <property type="entry name" value="Cryptochr/Photolyase_FAD-bd"/>
</dbReference>
<dbReference type="Gene3D" id="1.10.10.1710">
    <property type="entry name" value="Deoxyribodipyrimidine photolyase-related"/>
    <property type="match status" value="1"/>
</dbReference>
<reference evidence="2 3" key="1">
    <citation type="submission" date="2024-04" db="EMBL/GenBank/DDBJ databases">
        <title>Luteolibacter sp. isolated from soil.</title>
        <authorList>
            <person name="An J."/>
        </authorList>
    </citation>
    <scope>NUCLEOTIDE SEQUENCE [LARGE SCALE GENOMIC DNA]</scope>
    <source>
        <strain evidence="2 3">Y139</strain>
    </source>
</reference>
<sequence length="494" mass="57375">MITVGLVYPNQLFGRHPAWREGQLTLLIEDPLFFGNDPHWPLGVHKQRLVLHRASMKAWATGKKDVRYVEVPSGADLDSTGVLEKAVPKNVECLEVVDPMDDVLLRRIRRFAASRRIELVVHPTPNLVTPPDFLEKHTGGGRKKPFMASFYQEQRQRMGILVEAEGSPVGGHWSFDVENRQRFPEDHLAPIEPKTRQNEHVKAAIEWVEGRFPDNPGRSDSFGYPVTRRDALAWLDRFLAERFEDFGAYEDALSRNHRVLFHSVLTPALNIGLLDPREIVERVLEYATRHQVPMNSLEGFIRQIIGWREFMAGIYRYRGVEIRNGNFWKHDRPMPRAFYEGKTGIPPVDDTIRRVLDHGWCHHIERLMVMGNFMLLCRIRPDDVYRWFMELFVDAYDWVMVPNVYGMSQFADGGTFTTKPYLSGSNYIRKMSFYPKGEWCDTWDALFWCFIGDHLKFFDSNPRLSMMARTWEKLPAAKKEAHHSRATAFLEGLA</sequence>
<dbReference type="InterPro" id="IPR014729">
    <property type="entry name" value="Rossmann-like_a/b/a_fold"/>
</dbReference>
<name>A0ABU9AS65_9BACT</name>
<evidence type="ECO:0000313" key="3">
    <source>
        <dbReference type="Proteomes" id="UP001371305"/>
    </source>
</evidence>
<organism evidence="2 3">
    <name type="scientific">Luteolibacter soli</name>
    <dbReference type="NCBI Taxonomy" id="3135280"/>
    <lineage>
        <taxon>Bacteria</taxon>
        <taxon>Pseudomonadati</taxon>
        <taxon>Verrucomicrobiota</taxon>
        <taxon>Verrucomicrobiia</taxon>
        <taxon>Verrucomicrobiales</taxon>
        <taxon>Verrucomicrobiaceae</taxon>
        <taxon>Luteolibacter</taxon>
    </lineage>
</organism>
<keyword evidence="3" id="KW-1185">Reference proteome</keyword>
<dbReference type="Proteomes" id="UP001371305">
    <property type="component" value="Unassembled WGS sequence"/>
</dbReference>
<dbReference type="PANTHER" id="PTHR38657">
    <property type="entry name" value="SLR1343 PROTEIN"/>
    <property type="match status" value="1"/>
</dbReference>
<evidence type="ECO:0000259" key="1">
    <source>
        <dbReference type="Pfam" id="PF03441"/>
    </source>
</evidence>
<dbReference type="EMBL" id="JBBUKT010000003">
    <property type="protein sequence ID" value="MEK7950559.1"/>
    <property type="molecule type" value="Genomic_DNA"/>
</dbReference>
<protein>
    <submittedName>
        <fullName evidence="2">Cryptochrome/photolyase family protein</fullName>
    </submittedName>
</protein>
<dbReference type="Pfam" id="PF03441">
    <property type="entry name" value="FAD_binding_7"/>
    <property type="match status" value="1"/>
</dbReference>
<dbReference type="InterPro" id="IPR052551">
    <property type="entry name" value="UV-DNA_repair_photolyase"/>
</dbReference>
<gene>
    <name evidence="2" type="ORF">WKV53_08635</name>
</gene>
<feature type="domain" description="Cryptochrome/DNA photolyase FAD-binding" evidence="1">
    <location>
        <begin position="333"/>
        <end position="428"/>
    </location>
</feature>
<dbReference type="InterPro" id="IPR007357">
    <property type="entry name" value="PhrB-like"/>
</dbReference>
<dbReference type="SUPFAM" id="SSF48173">
    <property type="entry name" value="Cryptochrome/photolyase FAD-binding domain"/>
    <property type="match status" value="1"/>
</dbReference>
<dbReference type="Pfam" id="PF04244">
    <property type="entry name" value="DPRP"/>
    <property type="match status" value="1"/>
</dbReference>
<comment type="caution">
    <text evidence="2">The sequence shown here is derived from an EMBL/GenBank/DDBJ whole genome shotgun (WGS) entry which is preliminary data.</text>
</comment>
<dbReference type="Gene3D" id="1.10.579.10">
    <property type="entry name" value="DNA Cyclobutane Dipyrimidine Photolyase, subunit A, domain 3"/>
    <property type="match status" value="1"/>
</dbReference>
<accession>A0ABU9AS65</accession>
<proteinExistence type="predicted"/>
<dbReference type="InterPro" id="IPR036134">
    <property type="entry name" value="Crypto/Photolyase_FAD-like_sf"/>
</dbReference>